<dbReference type="GO" id="GO:0051536">
    <property type="term" value="F:iron-sulfur cluster binding"/>
    <property type="evidence" value="ECO:0007669"/>
    <property type="project" value="UniProtKB-KW"/>
</dbReference>
<evidence type="ECO:0000256" key="2">
    <source>
        <dbReference type="ARBA" id="ARBA00022723"/>
    </source>
</evidence>
<dbReference type="EMBL" id="CP042905">
    <property type="protein sequence ID" value="QEE17308.1"/>
    <property type="molecule type" value="Genomic_DNA"/>
</dbReference>
<name>A0A5B9DDI8_9ARCH</name>
<dbReference type="GO" id="GO:0003824">
    <property type="term" value="F:catalytic activity"/>
    <property type="evidence" value="ECO:0007669"/>
    <property type="project" value="InterPro"/>
</dbReference>
<dbReference type="OrthoDB" id="15118at2157"/>
<dbReference type="InterPro" id="IPR007197">
    <property type="entry name" value="rSAM"/>
</dbReference>
<dbReference type="Gene3D" id="1.10.150.320">
    <property type="entry name" value="Photosystem II 12 kDa extrinsic protein"/>
    <property type="match status" value="1"/>
</dbReference>
<dbReference type="KEGG" id="psyt:DSAG12_03141"/>
<dbReference type="InterPro" id="IPR006638">
    <property type="entry name" value="Elp3/MiaA/NifB-like_rSAM"/>
</dbReference>
<dbReference type="AlphaFoldDB" id="A0A5B9DDI8"/>
<dbReference type="SMART" id="SM00729">
    <property type="entry name" value="Elp3"/>
    <property type="match status" value="1"/>
</dbReference>
<dbReference type="Pfam" id="PF04055">
    <property type="entry name" value="Radical_SAM"/>
    <property type="match status" value="1"/>
</dbReference>
<keyword evidence="2" id="KW-0479">Metal-binding</keyword>
<accession>A0A5B9DDI8</accession>
<keyword evidence="4" id="KW-0411">Iron-sulfur</keyword>
<proteinExistence type="predicted"/>
<sequence length="458" mass="52828">MVSTLEKIRILGENGKYDICASTASSRSESAPNLFGNSPKWIGSTISAGVCHSYAPDGRCVSLFKVLFTNKCIYDCKYCFNNVCKKRVSFTPEEYARTFMKLYSMNVLEGLFISSGICGDADETTKQMLETIKLLRFKYNFRGYIHFKCLPGTSYYLLKEAVQLADRISVNLEAPTKEILEEIAEQKNYNTDIITRQRWLKEIRNNHNIKANKIISEQQDNQPPKKFGIQPDFPKYELDSQKINKKKDEWADEWGIARRSTGYKKIRWDGATILNSGQTTQMVLGAGSETDYDILKRLDWGYREIDLRRGYFSAFSPIKGTPLERRQATPLEREHRLYQTDWLLRLYHFPIKDIKGILARDENLPKGDPKIHLARNYFGENGKIDPNKATYEELIRVPGIGLTSARRIIRLRQDNHLIKTRSQLHSIGVILKRADPFLRINGHIQTTIDAFKSMQVIQ</sequence>
<dbReference type="InterPro" id="IPR058240">
    <property type="entry name" value="rSAM_sf"/>
</dbReference>
<evidence type="ECO:0000256" key="1">
    <source>
        <dbReference type="ARBA" id="ARBA00022691"/>
    </source>
</evidence>
<dbReference type="SUPFAM" id="SSF102114">
    <property type="entry name" value="Radical SAM enzymes"/>
    <property type="match status" value="1"/>
</dbReference>
<dbReference type="RefSeq" id="WP_162306768.1">
    <property type="nucleotide sequence ID" value="NZ_CP042905.2"/>
</dbReference>
<dbReference type="GeneID" id="41331110"/>
<dbReference type="InterPro" id="IPR010994">
    <property type="entry name" value="RuvA_2-like"/>
</dbReference>
<dbReference type="SFLD" id="SFLDS00029">
    <property type="entry name" value="Radical_SAM"/>
    <property type="match status" value="1"/>
</dbReference>
<keyword evidence="3" id="KW-0408">Iron</keyword>
<dbReference type="NCBIfam" id="TIGR03916">
    <property type="entry name" value="rSAM_link_UDG"/>
    <property type="match status" value="1"/>
</dbReference>
<keyword evidence="1" id="KW-0949">S-adenosyl-L-methionine</keyword>
<evidence type="ECO:0000256" key="4">
    <source>
        <dbReference type="ARBA" id="ARBA00023014"/>
    </source>
</evidence>
<dbReference type="GO" id="GO:0046872">
    <property type="term" value="F:metal ion binding"/>
    <property type="evidence" value="ECO:0007669"/>
    <property type="project" value="UniProtKB-KW"/>
</dbReference>
<dbReference type="Proteomes" id="UP000321408">
    <property type="component" value="Chromosome"/>
</dbReference>
<dbReference type="SFLD" id="SFLDG01102">
    <property type="entry name" value="Uncharacterised_Radical_SAM_Su"/>
    <property type="match status" value="1"/>
</dbReference>
<protein>
    <submittedName>
        <fullName evidence="6">DNA modification/repair radical SAM protein</fullName>
    </submittedName>
</protein>
<evidence type="ECO:0000256" key="3">
    <source>
        <dbReference type="ARBA" id="ARBA00023004"/>
    </source>
</evidence>
<reference evidence="6 7" key="2">
    <citation type="journal article" date="2024" name="Int. J. Syst. Evol. Microbiol.">
        <title>Promethearchaeum syntrophicum gen. nov., sp. nov., an anaerobic, obligately syntrophic archaeon, the first isolate of the lineage 'Asgard' archaea, and proposal of the new archaeal phylum Promethearchaeota phyl. nov. and kingdom Promethearchaeati regn. nov.</title>
        <authorList>
            <person name="Imachi H."/>
            <person name="Nobu M.K."/>
            <person name="Kato S."/>
            <person name="Takaki Y."/>
            <person name="Miyazaki M."/>
            <person name="Miyata M."/>
            <person name="Ogawara M."/>
            <person name="Saito Y."/>
            <person name="Sakai S."/>
            <person name="Tahara Y.O."/>
            <person name="Takano Y."/>
            <person name="Tasumi E."/>
            <person name="Uematsu K."/>
            <person name="Yoshimura T."/>
            <person name="Itoh T."/>
            <person name="Ohkuma M."/>
            <person name="Takai K."/>
        </authorList>
    </citation>
    <scope>NUCLEOTIDE SEQUENCE [LARGE SCALE GENOMIC DNA]</scope>
    <source>
        <strain evidence="6 7">MK-D1</strain>
    </source>
</reference>
<dbReference type="Pfam" id="PF12836">
    <property type="entry name" value="HHH_3"/>
    <property type="match status" value="1"/>
</dbReference>
<keyword evidence="7" id="KW-1185">Reference proteome</keyword>
<dbReference type="Gene3D" id="3.20.20.70">
    <property type="entry name" value="Aldolase class I"/>
    <property type="match status" value="1"/>
</dbReference>
<organism evidence="6 7">
    <name type="scientific">Promethearchaeum syntrophicum</name>
    <dbReference type="NCBI Taxonomy" id="2594042"/>
    <lineage>
        <taxon>Archaea</taxon>
        <taxon>Promethearchaeati</taxon>
        <taxon>Promethearchaeota</taxon>
        <taxon>Promethearchaeia</taxon>
        <taxon>Promethearchaeales</taxon>
        <taxon>Promethearchaeaceae</taxon>
        <taxon>Promethearchaeum</taxon>
    </lineage>
</organism>
<dbReference type="InterPro" id="IPR023874">
    <property type="entry name" value="DNA_rSAM_put"/>
</dbReference>
<reference evidence="6 7" key="1">
    <citation type="journal article" date="2020" name="Nature">
        <title>Isolation of an archaeon at the prokaryote-eukaryote interface.</title>
        <authorList>
            <person name="Imachi H."/>
            <person name="Nobu M.K."/>
            <person name="Nakahara N."/>
            <person name="Morono Y."/>
            <person name="Ogawara M."/>
            <person name="Takaki Y."/>
            <person name="Takano Y."/>
            <person name="Uematsu K."/>
            <person name="Ikuta T."/>
            <person name="Ito M."/>
            <person name="Matsui Y."/>
            <person name="Miyazaki M."/>
            <person name="Murata K."/>
            <person name="Saito Y."/>
            <person name="Sakai S."/>
            <person name="Song C."/>
            <person name="Tasumi E."/>
            <person name="Yamanaka Y."/>
            <person name="Yamaguchi T."/>
            <person name="Kamagata Y."/>
            <person name="Tamaki H."/>
            <person name="Takai K."/>
        </authorList>
    </citation>
    <scope>NUCLEOTIDE SEQUENCE [LARGE SCALE GENOMIC DNA]</scope>
    <source>
        <strain evidence="6 7">MK-D1</strain>
    </source>
</reference>
<gene>
    <name evidence="6" type="ORF">DSAG12_03141</name>
</gene>
<evidence type="ECO:0000259" key="5">
    <source>
        <dbReference type="SMART" id="SM00729"/>
    </source>
</evidence>
<evidence type="ECO:0000313" key="7">
    <source>
        <dbReference type="Proteomes" id="UP000321408"/>
    </source>
</evidence>
<evidence type="ECO:0000313" key="6">
    <source>
        <dbReference type="EMBL" id="QEE17308.1"/>
    </source>
</evidence>
<dbReference type="SUPFAM" id="SSF47781">
    <property type="entry name" value="RuvA domain 2-like"/>
    <property type="match status" value="1"/>
</dbReference>
<dbReference type="InterPro" id="IPR013785">
    <property type="entry name" value="Aldolase_TIM"/>
</dbReference>
<feature type="domain" description="Elp3/MiaA/NifB-like radical SAM core" evidence="5">
    <location>
        <begin position="62"/>
        <end position="339"/>
    </location>
</feature>